<reference evidence="2 3" key="1">
    <citation type="journal article" date="2010" name="Nature">
        <title>Genome sequencing and analysis of the model grass Brachypodium distachyon.</title>
        <authorList>
            <consortium name="International Brachypodium Initiative"/>
        </authorList>
    </citation>
    <scope>NUCLEOTIDE SEQUENCE [LARGE SCALE GENOMIC DNA]</scope>
    <source>
        <strain evidence="2 3">Bd21</strain>
    </source>
</reference>
<evidence type="ECO:0000313" key="2">
    <source>
        <dbReference type="EMBL" id="KQJ85875.1"/>
    </source>
</evidence>
<proteinExistence type="predicted"/>
<dbReference type="EMBL" id="CM000883">
    <property type="protein sequence ID" value="KQJ85875.1"/>
    <property type="molecule type" value="Genomic_DNA"/>
</dbReference>
<accession>A0A0Q3HCQ5</accession>
<gene>
    <name evidence="2" type="ORF">BRADI_4g02176v3</name>
</gene>
<keyword evidence="4" id="KW-1185">Reference proteome</keyword>
<evidence type="ECO:0000313" key="4">
    <source>
        <dbReference type="Proteomes" id="UP000008810"/>
    </source>
</evidence>
<protein>
    <submittedName>
        <fullName evidence="2 3">Uncharacterized protein</fullName>
    </submittedName>
</protein>
<reference evidence="3" key="3">
    <citation type="submission" date="2018-08" db="UniProtKB">
        <authorList>
            <consortium name="EnsemblPlants"/>
        </authorList>
    </citation>
    <scope>IDENTIFICATION</scope>
    <source>
        <strain evidence="3">cv. Bd21</strain>
    </source>
</reference>
<sequence>MLALAGNGKWCPTALLDSSPPNPLPRVLVPIPALIPSSLSLSWCPAGGVGDGFARSIVSDESQRRRFKSKEDKDSQGGRKEVLR</sequence>
<name>A0A0Q3HCQ5_BRADI</name>
<dbReference type="Gramene" id="KQJ85875">
    <property type="protein sequence ID" value="KQJ85875"/>
    <property type="gene ID" value="BRADI_4g02176v3"/>
</dbReference>
<dbReference type="EnsemblPlants" id="KQJ85875">
    <property type="protein sequence ID" value="KQJ85875"/>
    <property type="gene ID" value="BRADI_4g02176v3"/>
</dbReference>
<reference evidence="2" key="2">
    <citation type="submission" date="2017-06" db="EMBL/GenBank/DDBJ databases">
        <title>WGS assembly of Brachypodium distachyon.</title>
        <authorList>
            <consortium name="The International Brachypodium Initiative"/>
            <person name="Lucas S."/>
            <person name="Harmon-Smith M."/>
            <person name="Lail K."/>
            <person name="Tice H."/>
            <person name="Grimwood J."/>
            <person name="Bruce D."/>
            <person name="Barry K."/>
            <person name="Shu S."/>
            <person name="Lindquist E."/>
            <person name="Wang M."/>
            <person name="Pitluck S."/>
            <person name="Vogel J.P."/>
            <person name="Garvin D.F."/>
            <person name="Mockler T.C."/>
            <person name="Schmutz J."/>
            <person name="Rokhsar D."/>
            <person name="Bevan M.W."/>
        </authorList>
    </citation>
    <scope>NUCLEOTIDE SEQUENCE</scope>
    <source>
        <strain evidence="2">Bd21</strain>
    </source>
</reference>
<evidence type="ECO:0000256" key="1">
    <source>
        <dbReference type="SAM" id="MobiDB-lite"/>
    </source>
</evidence>
<feature type="compositionally biased region" description="Basic and acidic residues" evidence="1">
    <location>
        <begin position="61"/>
        <end position="84"/>
    </location>
</feature>
<evidence type="ECO:0000313" key="3">
    <source>
        <dbReference type="EnsemblPlants" id="KQJ85875"/>
    </source>
</evidence>
<organism evidence="2">
    <name type="scientific">Brachypodium distachyon</name>
    <name type="common">Purple false brome</name>
    <name type="synonym">Trachynia distachya</name>
    <dbReference type="NCBI Taxonomy" id="15368"/>
    <lineage>
        <taxon>Eukaryota</taxon>
        <taxon>Viridiplantae</taxon>
        <taxon>Streptophyta</taxon>
        <taxon>Embryophyta</taxon>
        <taxon>Tracheophyta</taxon>
        <taxon>Spermatophyta</taxon>
        <taxon>Magnoliopsida</taxon>
        <taxon>Liliopsida</taxon>
        <taxon>Poales</taxon>
        <taxon>Poaceae</taxon>
        <taxon>BOP clade</taxon>
        <taxon>Pooideae</taxon>
        <taxon>Stipodae</taxon>
        <taxon>Brachypodieae</taxon>
        <taxon>Brachypodium</taxon>
    </lineage>
</organism>
<dbReference type="AlphaFoldDB" id="A0A0Q3HCQ5"/>
<dbReference type="Proteomes" id="UP000008810">
    <property type="component" value="Chromosome 4"/>
</dbReference>
<feature type="region of interest" description="Disordered" evidence="1">
    <location>
        <begin position="60"/>
        <end position="84"/>
    </location>
</feature>
<dbReference type="InParanoid" id="A0A0Q3HCQ5"/>